<dbReference type="Pfam" id="PF05593">
    <property type="entry name" value="RHS_repeat"/>
    <property type="match status" value="1"/>
</dbReference>
<dbReference type="InterPro" id="IPR050708">
    <property type="entry name" value="T6SS_VgrG/RHS"/>
</dbReference>
<dbReference type="Gene3D" id="2.180.10.10">
    <property type="entry name" value="RHS repeat-associated core"/>
    <property type="match status" value="2"/>
</dbReference>
<dbReference type="EMBL" id="SMAP01000017">
    <property type="protein sequence ID" value="TCT19866.1"/>
    <property type="molecule type" value="Genomic_DNA"/>
</dbReference>
<feature type="chain" id="PRO_5020626447" evidence="3">
    <location>
        <begin position="26"/>
        <end position="1053"/>
    </location>
</feature>
<feature type="domain" description="Teneurin-like YD-shell" evidence="4">
    <location>
        <begin position="569"/>
        <end position="865"/>
    </location>
</feature>
<evidence type="ECO:0000313" key="6">
    <source>
        <dbReference type="Proteomes" id="UP000295414"/>
    </source>
</evidence>
<dbReference type="Proteomes" id="UP000295414">
    <property type="component" value="Unassembled WGS sequence"/>
</dbReference>
<protein>
    <submittedName>
        <fullName evidence="5">RHS repeat-associated protein</fullName>
    </submittedName>
</protein>
<keyword evidence="1" id="KW-0677">Repeat</keyword>
<comment type="caution">
    <text evidence="5">The sequence shown here is derived from an EMBL/GenBank/DDBJ whole genome shotgun (WGS) entry which is preliminary data.</text>
</comment>
<dbReference type="OrthoDB" id="6904246at2"/>
<dbReference type="InterPro" id="IPR056823">
    <property type="entry name" value="TEN-like_YD-shell"/>
</dbReference>
<feature type="compositionally biased region" description="Polar residues" evidence="2">
    <location>
        <begin position="1017"/>
        <end position="1045"/>
    </location>
</feature>
<dbReference type="InterPro" id="IPR006530">
    <property type="entry name" value="YD"/>
</dbReference>
<keyword evidence="3" id="KW-0732">Signal</keyword>
<name>A0A4R3MWG8_9GAMM</name>
<feature type="compositionally biased region" description="Basic and acidic residues" evidence="2">
    <location>
        <begin position="1000"/>
        <end position="1016"/>
    </location>
</feature>
<dbReference type="NCBIfam" id="TIGR03696">
    <property type="entry name" value="Rhs_assc_core"/>
    <property type="match status" value="1"/>
</dbReference>
<reference evidence="5 6" key="1">
    <citation type="submission" date="2019-03" db="EMBL/GenBank/DDBJ databases">
        <title>Genomic Encyclopedia of Type Strains, Phase IV (KMG-IV): sequencing the most valuable type-strain genomes for metagenomic binning, comparative biology and taxonomic classification.</title>
        <authorList>
            <person name="Goeker M."/>
        </authorList>
    </citation>
    <scope>NUCLEOTIDE SEQUENCE [LARGE SCALE GENOMIC DNA]</scope>
    <source>
        <strain evidence="5 6">DSM 13605</strain>
    </source>
</reference>
<evidence type="ECO:0000313" key="5">
    <source>
        <dbReference type="EMBL" id="TCT19866.1"/>
    </source>
</evidence>
<evidence type="ECO:0000256" key="3">
    <source>
        <dbReference type="SAM" id="SignalP"/>
    </source>
</evidence>
<proteinExistence type="predicted"/>
<gene>
    <name evidence="5" type="ORF">EDC34_1172</name>
</gene>
<dbReference type="InterPro" id="IPR022385">
    <property type="entry name" value="Rhs_assc_core"/>
</dbReference>
<organism evidence="5 6">
    <name type="scientific">Thermomonas haemolytica</name>
    <dbReference type="NCBI Taxonomy" id="141949"/>
    <lineage>
        <taxon>Bacteria</taxon>
        <taxon>Pseudomonadati</taxon>
        <taxon>Pseudomonadota</taxon>
        <taxon>Gammaproteobacteria</taxon>
        <taxon>Lysobacterales</taxon>
        <taxon>Lysobacteraceae</taxon>
        <taxon>Thermomonas</taxon>
    </lineage>
</organism>
<sequence length="1053" mass="113167">MKKTGIAFSACLLVTGGLCSGTAAAQTYRRTELISYHDNTSKWVLGQTASVTCIASVPASASCDGDDVMSQTAYDPATALPVATYAFGKLQSAMTYNADGTLATWRDGRGNVTTFGGWKRGIPQSIQYADGTSQSAVVDDNGWIVSVTNEAGSKTCYGYDPMGRVSSITYPSEAVAGVCDTTAWAPTSRSFVQVNADEYGIAAGHWRLTEATGNAVKATYYDALWRPLLVREYDAADVQGTQRFTRMAYDVDGHVVFQSYPSTSSTPTTGTWTEYDALGRVTSVAQDSEQGLLVTTTEYLQGFQTRVTNPRGFQTVTSYQAYDQPTTDWPVAISAPEGQLTTITRDPYGKPLAIARGSTVRTYGYDSQQQLCRSEEPETGTTLYTYDAAGNLTSTAAGLPAGTACGTPTTRTVNRSYDARNRLVGLQFPDGNGDQTWTYTPDGLPAVVTTANAGSSVTNTYSYNRRRLLTAETMTPDTLLPARTLGYGYDRQGQVVVETYPDAATVRYTRNALGQVTAITTQLDGGAEQPTVSAARYYPNGALAQFTYGNGIVHTMTQNARQLPARSTDGAVLDLGLAYDAAGNVVAITDGTPGGRQTRSLGYDGLDRLVTATSPMFGAAAYAYDAQDNLMRVQVTGGRQPRDHYYCYNARNQLEFVRSGPDCNGSPAVMALGYDAQGNLAFKNGSTYGFDYGNRLRSAAGQGYRYDAQGRRVRSDVGGAQRRYSFYAQDGRLLWQRDEVAGTRSVNVYLAGSLVAEYRRPLSGANASVGFLHTDPLGSPIAKTDATGAVVETSEYEPYGLLLNRANDDRPGYTGHVMDSATGLTYMQQRYYDPAIGRFLSVDPVTADTVSGWNFNRYNYAANNPYKFTDPDGRSVLTKLIKLAIKGGDIAATVGGIVDDVNTLRSSTASTGEKVLAGASLVSEVVSPVSIGDAKDVAKGVRSVAQRYSRKSYRYNSNNPAAKAARQAAEGKPCPKCGETMVSGTKTAPQAQHEPPLSEVHYDHGGADMSSAEKKAYSNSPESLNGANCAQCQSREGAQQRQYVQEQERKRDQ</sequence>
<dbReference type="PANTHER" id="PTHR32305">
    <property type="match status" value="1"/>
</dbReference>
<evidence type="ECO:0000256" key="1">
    <source>
        <dbReference type="ARBA" id="ARBA00022737"/>
    </source>
</evidence>
<dbReference type="NCBIfam" id="TIGR01643">
    <property type="entry name" value="YD_repeat_2x"/>
    <property type="match status" value="3"/>
</dbReference>
<keyword evidence="6" id="KW-1185">Reference proteome</keyword>
<dbReference type="PANTHER" id="PTHR32305:SF15">
    <property type="entry name" value="PROTEIN RHSA-RELATED"/>
    <property type="match status" value="1"/>
</dbReference>
<evidence type="ECO:0000259" key="4">
    <source>
        <dbReference type="Pfam" id="PF25023"/>
    </source>
</evidence>
<accession>A0A4R3MWG8</accession>
<dbReference type="RefSeq" id="WP_114961132.1">
    <property type="nucleotide sequence ID" value="NZ_MSZW01000061.1"/>
</dbReference>
<dbReference type="AlphaFoldDB" id="A0A4R3MWG8"/>
<feature type="signal peptide" evidence="3">
    <location>
        <begin position="1"/>
        <end position="25"/>
    </location>
</feature>
<dbReference type="Pfam" id="PF25023">
    <property type="entry name" value="TEN_YD-shell"/>
    <property type="match status" value="1"/>
</dbReference>
<evidence type="ECO:0000256" key="2">
    <source>
        <dbReference type="SAM" id="MobiDB-lite"/>
    </source>
</evidence>
<dbReference type="InterPro" id="IPR031325">
    <property type="entry name" value="RHS_repeat"/>
</dbReference>
<feature type="region of interest" description="Disordered" evidence="2">
    <location>
        <begin position="980"/>
        <end position="1053"/>
    </location>
</feature>